<feature type="compositionally biased region" description="Basic and acidic residues" evidence="4">
    <location>
        <begin position="709"/>
        <end position="722"/>
    </location>
</feature>
<feature type="compositionally biased region" description="Basic and acidic residues" evidence="4">
    <location>
        <begin position="449"/>
        <end position="479"/>
    </location>
</feature>
<dbReference type="InterPro" id="IPR003961">
    <property type="entry name" value="FN3_dom"/>
</dbReference>
<dbReference type="InterPro" id="IPR003598">
    <property type="entry name" value="Ig_sub2"/>
</dbReference>
<feature type="region of interest" description="Disordered" evidence="4">
    <location>
        <begin position="505"/>
        <end position="559"/>
    </location>
</feature>
<dbReference type="GO" id="GO:0007411">
    <property type="term" value="P:axon guidance"/>
    <property type="evidence" value="ECO:0007669"/>
    <property type="project" value="TreeGrafter"/>
</dbReference>
<evidence type="ECO:0000256" key="1">
    <source>
        <dbReference type="ARBA" id="ARBA00006692"/>
    </source>
</evidence>
<feature type="region of interest" description="Disordered" evidence="4">
    <location>
        <begin position="184"/>
        <end position="213"/>
    </location>
</feature>
<feature type="compositionally biased region" description="Basic and acidic residues" evidence="4">
    <location>
        <begin position="737"/>
        <end position="756"/>
    </location>
</feature>
<feature type="compositionally biased region" description="Basic and acidic residues" evidence="4">
    <location>
        <begin position="389"/>
        <end position="428"/>
    </location>
</feature>
<organism evidence="7">
    <name type="scientific">Mesocestoides corti</name>
    <name type="common">Flatworm</name>
    <dbReference type="NCBI Taxonomy" id="53468"/>
    <lineage>
        <taxon>Eukaryota</taxon>
        <taxon>Metazoa</taxon>
        <taxon>Spiralia</taxon>
        <taxon>Lophotrochozoa</taxon>
        <taxon>Platyhelminthes</taxon>
        <taxon>Cestoda</taxon>
        <taxon>Eucestoda</taxon>
        <taxon>Cyclophyllidea</taxon>
        <taxon>Mesocestoididae</taxon>
        <taxon>Mesocestoides</taxon>
    </lineage>
</organism>
<dbReference type="WBParaSite" id="MCU_009109-RA">
    <property type="protein sequence ID" value="MCU_009109-RA"/>
    <property type="gene ID" value="MCU_009109"/>
</dbReference>
<dbReference type="PANTHER" id="PTHR10075">
    <property type="entry name" value="BASIGIN RELATED"/>
    <property type="match status" value="1"/>
</dbReference>
<dbReference type="InterPro" id="IPR036179">
    <property type="entry name" value="Ig-like_dom_sf"/>
</dbReference>
<evidence type="ECO:0000256" key="3">
    <source>
        <dbReference type="ARBA" id="ARBA00023319"/>
    </source>
</evidence>
<dbReference type="SMART" id="SM00409">
    <property type="entry name" value="IG"/>
    <property type="match status" value="5"/>
</dbReference>
<dbReference type="FunFam" id="2.60.40.10:FF:000080">
    <property type="entry name" value="Myosin light chain kinase, smooth muscle"/>
    <property type="match status" value="1"/>
</dbReference>
<feature type="region of interest" description="Disordered" evidence="4">
    <location>
        <begin position="674"/>
        <end position="797"/>
    </location>
</feature>
<evidence type="ECO:0000313" key="7">
    <source>
        <dbReference type="WBParaSite" id="MCU_009109-RA"/>
    </source>
</evidence>
<dbReference type="PANTHER" id="PTHR10075:SF101">
    <property type="entry name" value="ZWEI IG DOMAIN PROTEIN ZIG-3"/>
    <property type="match status" value="1"/>
</dbReference>
<dbReference type="PROSITE" id="PS50835">
    <property type="entry name" value="IG_LIKE"/>
    <property type="match status" value="2"/>
</dbReference>
<evidence type="ECO:0000256" key="4">
    <source>
        <dbReference type="SAM" id="MobiDB-lite"/>
    </source>
</evidence>
<feature type="domain" description="Ig-like" evidence="5">
    <location>
        <begin position="1071"/>
        <end position="1161"/>
    </location>
</feature>
<dbReference type="InterPro" id="IPR036116">
    <property type="entry name" value="FN3_sf"/>
</dbReference>
<dbReference type="InterPro" id="IPR013098">
    <property type="entry name" value="Ig_I-set"/>
</dbReference>
<sequence>MHLARQGSTKQRPDSILSLDSVNTLDGVANPFLEQIPEHEGNGRRVSEVVLTHSIRTDKPFEHQAELQDIDSCEGGEMELTIETSTSDTGTYTSEWTFNGAPLDPDKMEAYPRIEGNAAYLFVPKVSRELHEGRYECILSWTSGMRAIFPFAVHVHEPEDDVAPTNESSKLNVKTVKITEAPVADEEEGGFEESQELEMSSMPMSTQQDKETDTSSAISTHTFAESKHYRAVRTSIIEIQHEPRVVEVPSTVDAVSESRSISSTVSPEVEKHTFKTVELLIQEYIEPIQLTGTAGETLTITAHASVNSTSRVWWTLNGKKLSSSVFGVQRRGSEVELSTSQLLKSDSGEYALWVDDKMVANFFLNVEEKAPAEDSADQRKNSTVELQEEVSKDVVLESKEEFSEGDKEEHSTETKGEVMETCGRKLSWDADDQVEKTQPTAELDEMIDKDDQRKKEWKDEKGEDEMNKKESRDDRFEDKSDKRIAVEEYEIIKTVEEPLWDTETENVKVKSTTESNKPARISAVPTHKLDETRTHEVLVEEPKEAEQPTPKEEPVDTKSTSDNVVNLMVGDKFTIAAAVPLDVRQLKNERLWWTRDGRVFSDVDGPSPRGAKFTSRSKLKPPKSTEVELIKKEGADVDDAGTYILQGEPRIKRGFKPQITTYATFVVAVKEPVHEMDGEQPRVSAESPVSTKPKVEEEIEVEAAPVPDELVKNDEKSKDQANHEMPPVDVSEPAVESCREVETTVEKNEVADEVSKREKRKSKTKSRDTGDGSKKKHKKKSVPSADDVASAETTESRPIETVELRCIEANANRRLGNDKIPIPAGEPLCLTITGIPPEVAAVEWTLNGQPVRTGKRVQRLLEPNPLGRHYEGELMAQLYLDTTVLLDSGDYEIRIKPTERCPITAHLSIPVDIISARKELSKRRRMEKEEEESVLQVQPNLCQPLGFSACEGEPLSLVADLNVPLENVPPESVSWSRNGVPLSPDDPTTAFSIQQSPQNREHTSVILSKPAVTLDDVGFYSVTYNPLPTIKEEPLAEEEDEEGYGIGWEVDFPELLVFPADERQKSTLPSPPIITKELPKEIRVSEGDTITLDAEVAEGTTDITPVWSVNGRQIDATTTSEYVVWNSGNYFALMIPAASRHHLGVYDLKLATSPQGEATVTSCKVKAKDAFGTRPLATPQSANSAVDGIAPMFTKKLSDVDSWSGEAVKLTCRVFGDPIPHFFWSHNGEILEPDEHRRIRTMDGTSTLTIPSVTPQDRGTYICSAVNELGTTQTTANVSVDGSCEVFSEDELQEGRTRPVRYSVPRLAPDGLMLDSATPSELTMHWNPASEGLGDVTYTIEMSKDNGYFWSPIVTGLKTTNATIPDTIASPLQPLQFRVHVENAFGTGPPSQPVLKIPVRATVPNMDLVKPTFSNADLGSVMITWSEPSTGTPRDLAKSDWLSPKVTIDALTNLTYNVEVREGSRSDWKMVASGLKERRYIHHLKPGVSTMV</sequence>
<dbReference type="GO" id="GO:0098632">
    <property type="term" value="F:cell-cell adhesion mediator activity"/>
    <property type="evidence" value="ECO:0007669"/>
    <property type="project" value="TreeGrafter"/>
</dbReference>
<dbReference type="Pfam" id="PF07679">
    <property type="entry name" value="I-set"/>
    <property type="match status" value="1"/>
</dbReference>
<keyword evidence="2" id="KW-0677">Repeat</keyword>
<protein>
    <submittedName>
        <fullName evidence="7">Ig-like domain-containing protein</fullName>
    </submittedName>
</protein>
<dbReference type="GO" id="GO:0070593">
    <property type="term" value="P:dendrite self-avoidance"/>
    <property type="evidence" value="ECO:0007669"/>
    <property type="project" value="TreeGrafter"/>
</dbReference>
<dbReference type="GO" id="GO:0030424">
    <property type="term" value="C:axon"/>
    <property type="evidence" value="ECO:0007669"/>
    <property type="project" value="TreeGrafter"/>
</dbReference>
<keyword evidence="3" id="KW-0393">Immunoglobulin domain</keyword>
<feature type="region of interest" description="Disordered" evidence="4">
    <location>
        <begin position="604"/>
        <end position="625"/>
    </location>
</feature>
<dbReference type="CDD" id="cd00063">
    <property type="entry name" value="FN3"/>
    <property type="match status" value="1"/>
</dbReference>
<feature type="compositionally biased region" description="Basic and acidic residues" evidence="4">
    <location>
        <begin position="527"/>
        <end position="556"/>
    </location>
</feature>
<dbReference type="PROSITE" id="PS50853">
    <property type="entry name" value="FN3"/>
    <property type="match status" value="1"/>
</dbReference>
<feature type="compositionally biased region" description="Acidic residues" evidence="4">
    <location>
        <begin position="184"/>
        <end position="196"/>
    </location>
</feature>
<dbReference type="InterPro" id="IPR013783">
    <property type="entry name" value="Ig-like_fold"/>
</dbReference>
<dbReference type="SUPFAM" id="SSF49265">
    <property type="entry name" value="Fibronectin type III"/>
    <property type="match status" value="1"/>
</dbReference>
<evidence type="ECO:0000256" key="2">
    <source>
        <dbReference type="ARBA" id="ARBA00022737"/>
    </source>
</evidence>
<comment type="similarity">
    <text evidence="1">Belongs to the protein kinase superfamily. CAMK Ser/Thr protein kinase family.</text>
</comment>
<accession>A0A5K3FKB2</accession>
<reference evidence="7" key="1">
    <citation type="submission" date="2019-11" db="UniProtKB">
        <authorList>
            <consortium name="WormBaseParasite"/>
        </authorList>
    </citation>
    <scope>IDENTIFICATION</scope>
</reference>
<dbReference type="SUPFAM" id="SSF48726">
    <property type="entry name" value="Immunoglobulin"/>
    <property type="match status" value="5"/>
</dbReference>
<evidence type="ECO:0000259" key="6">
    <source>
        <dbReference type="PROSITE" id="PS50853"/>
    </source>
</evidence>
<dbReference type="SMART" id="SM00408">
    <property type="entry name" value="IGc2"/>
    <property type="match status" value="1"/>
</dbReference>
<feature type="domain" description="Fibronectin type-III" evidence="6">
    <location>
        <begin position="1308"/>
        <end position="1405"/>
    </location>
</feature>
<feature type="domain" description="Ig-like" evidence="5">
    <location>
        <begin position="1191"/>
        <end position="1279"/>
    </location>
</feature>
<feature type="compositionally biased region" description="Basic and acidic residues" evidence="4">
    <location>
        <begin position="371"/>
        <end position="382"/>
    </location>
</feature>
<dbReference type="GO" id="GO:0007156">
    <property type="term" value="P:homophilic cell adhesion via plasma membrane adhesion molecules"/>
    <property type="evidence" value="ECO:0007669"/>
    <property type="project" value="TreeGrafter"/>
</dbReference>
<dbReference type="GO" id="GO:0005886">
    <property type="term" value="C:plasma membrane"/>
    <property type="evidence" value="ECO:0007669"/>
    <property type="project" value="TreeGrafter"/>
</dbReference>
<proteinExistence type="inferred from homology"/>
<name>A0A5K3FKB2_MESCO</name>
<evidence type="ECO:0000259" key="5">
    <source>
        <dbReference type="PROSITE" id="PS50835"/>
    </source>
</evidence>
<dbReference type="InterPro" id="IPR003599">
    <property type="entry name" value="Ig_sub"/>
</dbReference>
<feature type="region of interest" description="Disordered" evidence="4">
    <location>
        <begin position="371"/>
        <end position="479"/>
    </location>
</feature>
<dbReference type="InterPro" id="IPR007110">
    <property type="entry name" value="Ig-like_dom"/>
</dbReference>
<dbReference type="Gene3D" id="2.60.40.10">
    <property type="entry name" value="Immunoglobulins"/>
    <property type="match status" value="4"/>
</dbReference>